<keyword evidence="2" id="KW-0805">Transcription regulation</keyword>
<dbReference type="GO" id="GO:0003677">
    <property type="term" value="F:DNA binding"/>
    <property type="evidence" value="ECO:0007669"/>
    <property type="project" value="UniProtKB-KW"/>
</dbReference>
<keyword evidence="3" id="KW-0238">DNA-binding</keyword>
<dbReference type="EMBL" id="MUKV01000023">
    <property type="protein sequence ID" value="OQS36264.1"/>
    <property type="molecule type" value="Genomic_DNA"/>
</dbReference>
<dbReference type="Pfam" id="PF03466">
    <property type="entry name" value="LysR_substrate"/>
    <property type="match status" value="1"/>
</dbReference>
<proteinExistence type="inferred from homology"/>
<feature type="domain" description="HTH lysR-type" evidence="5">
    <location>
        <begin position="3"/>
        <end position="61"/>
    </location>
</feature>
<dbReference type="PANTHER" id="PTHR30419">
    <property type="entry name" value="HTH-TYPE TRANSCRIPTIONAL REGULATOR YBHD"/>
    <property type="match status" value="1"/>
</dbReference>
<dbReference type="GO" id="GO:0005829">
    <property type="term" value="C:cytosol"/>
    <property type="evidence" value="ECO:0007669"/>
    <property type="project" value="TreeGrafter"/>
</dbReference>
<dbReference type="Pfam" id="PF00126">
    <property type="entry name" value="HTH_1"/>
    <property type="match status" value="1"/>
</dbReference>
<reference evidence="6 7" key="1">
    <citation type="submission" date="2017-02" db="EMBL/GenBank/DDBJ databases">
        <title>Chromobacterium haemolyticum H5244.</title>
        <authorList>
            <person name="Gulvik C.A."/>
        </authorList>
    </citation>
    <scope>NUCLEOTIDE SEQUENCE [LARGE SCALE GENOMIC DNA]</scope>
    <source>
        <strain evidence="6 7">H5244</strain>
    </source>
</reference>
<evidence type="ECO:0000256" key="4">
    <source>
        <dbReference type="ARBA" id="ARBA00023163"/>
    </source>
</evidence>
<dbReference type="SUPFAM" id="SSF46785">
    <property type="entry name" value="Winged helix' DNA-binding domain"/>
    <property type="match status" value="1"/>
</dbReference>
<evidence type="ECO:0000313" key="7">
    <source>
        <dbReference type="Proteomes" id="UP000192721"/>
    </source>
</evidence>
<name>A0A1W0CN73_9NEIS</name>
<dbReference type="InterPro" id="IPR050950">
    <property type="entry name" value="HTH-type_LysR_regulators"/>
</dbReference>
<gene>
    <name evidence="6" type="ORF">B0T45_16310</name>
</gene>
<protein>
    <submittedName>
        <fullName evidence="6">Transcriptional regulator</fullName>
    </submittedName>
</protein>
<organism evidence="6 7">
    <name type="scientific">Chromobacterium haemolyticum</name>
    <dbReference type="NCBI Taxonomy" id="394935"/>
    <lineage>
        <taxon>Bacteria</taxon>
        <taxon>Pseudomonadati</taxon>
        <taxon>Pseudomonadota</taxon>
        <taxon>Betaproteobacteria</taxon>
        <taxon>Neisseriales</taxon>
        <taxon>Chromobacteriaceae</taxon>
        <taxon>Chromobacterium</taxon>
    </lineage>
</organism>
<evidence type="ECO:0000256" key="2">
    <source>
        <dbReference type="ARBA" id="ARBA00023015"/>
    </source>
</evidence>
<dbReference type="AlphaFoldDB" id="A0A1W0CN73"/>
<comment type="similarity">
    <text evidence="1">Belongs to the LysR transcriptional regulatory family.</text>
</comment>
<evidence type="ECO:0000259" key="5">
    <source>
        <dbReference type="PROSITE" id="PS50931"/>
    </source>
</evidence>
<dbReference type="Gene3D" id="1.10.10.10">
    <property type="entry name" value="Winged helix-like DNA-binding domain superfamily/Winged helix DNA-binding domain"/>
    <property type="match status" value="1"/>
</dbReference>
<dbReference type="PROSITE" id="PS50931">
    <property type="entry name" value="HTH_LYSR"/>
    <property type="match status" value="1"/>
</dbReference>
<dbReference type="InterPro" id="IPR000847">
    <property type="entry name" value="LysR_HTH_N"/>
</dbReference>
<dbReference type="InterPro" id="IPR005119">
    <property type="entry name" value="LysR_subst-bd"/>
</dbReference>
<accession>A0A1W0CN73</accession>
<evidence type="ECO:0000256" key="1">
    <source>
        <dbReference type="ARBA" id="ARBA00009437"/>
    </source>
</evidence>
<dbReference type="GO" id="GO:0003700">
    <property type="term" value="F:DNA-binding transcription factor activity"/>
    <property type="evidence" value="ECO:0007669"/>
    <property type="project" value="InterPro"/>
</dbReference>
<sequence length="318" mass="34999">MNISIRQIRYVYEVALTGSIAAAAEAIPISKSALLSAIIHVENQIGFRIFERRPARGVKITPAGKQFMLAAQDMLEAKSAFNRCIANLTRPGTVQLRIGCFEPFGALFMPDVLKRYIQGQGEVDIQLREGDQSQLRSWLAADEVDLIVTYDIGFHLDEEVSRICKVPCHALLSIQDTLAEQEAVSLADLALRPLVLLDLPQTAAYLLALFEISPCQPHVRFRTRSYETVRAAVSAGFGCSILNMCPSGSATRDGPELIRRPFADFSSAPTLIVQDKHGREKPAFIQDFITATQQHFRQLGPEGFAVATPALAATLFQV</sequence>
<comment type="caution">
    <text evidence="6">The sequence shown here is derived from an EMBL/GenBank/DDBJ whole genome shotgun (WGS) entry which is preliminary data.</text>
</comment>
<keyword evidence="4" id="KW-0804">Transcription</keyword>
<dbReference type="InterPro" id="IPR036390">
    <property type="entry name" value="WH_DNA-bd_sf"/>
</dbReference>
<dbReference type="Gene3D" id="3.40.190.10">
    <property type="entry name" value="Periplasmic binding protein-like II"/>
    <property type="match status" value="2"/>
</dbReference>
<dbReference type="InterPro" id="IPR036388">
    <property type="entry name" value="WH-like_DNA-bd_sf"/>
</dbReference>
<evidence type="ECO:0000256" key="3">
    <source>
        <dbReference type="ARBA" id="ARBA00023125"/>
    </source>
</evidence>
<dbReference type="SUPFAM" id="SSF53850">
    <property type="entry name" value="Periplasmic binding protein-like II"/>
    <property type="match status" value="1"/>
</dbReference>
<dbReference type="Proteomes" id="UP000192721">
    <property type="component" value="Unassembled WGS sequence"/>
</dbReference>
<dbReference type="RefSeq" id="WP_081556194.1">
    <property type="nucleotide sequence ID" value="NZ_MUKV01000023.1"/>
</dbReference>
<evidence type="ECO:0000313" key="6">
    <source>
        <dbReference type="EMBL" id="OQS36264.1"/>
    </source>
</evidence>